<feature type="binding site" evidence="14 15">
    <location>
        <position position="31"/>
    </location>
    <ligand>
        <name>a divalent metal cation</name>
        <dbReference type="ChEBI" id="CHEBI:60240"/>
    </ligand>
</feature>
<evidence type="ECO:0000256" key="1">
    <source>
        <dbReference type="ARBA" id="ARBA00000077"/>
    </source>
</evidence>
<keyword evidence="8 14" id="KW-0963">Cytoplasm</keyword>
<evidence type="ECO:0000256" key="3">
    <source>
        <dbReference type="ARBA" id="ARBA00004065"/>
    </source>
</evidence>
<comment type="cofactor">
    <cofactor evidence="14 15">
        <name>Mn(2+)</name>
        <dbReference type="ChEBI" id="CHEBI:29035"/>
    </cofactor>
    <cofactor evidence="14 15">
        <name>Mg(2+)</name>
        <dbReference type="ChEBI" id="CHEBI:18420"/>
    </cofactor>
    <text evidence="14 15">Manganese or magnesium. Binds 1 divalent metal ion per monomer in the absence of substrate. May bind a second metal ion after substrate binding.</text>
</comment>
<evidence type="ECO:0000256" key="10">
    <source>
        <dbReference type="ARBA" id="ARBA00022723"/>
    </source>
</evidence>
<dbReference type="Pfam" id="PF01351">
    <property type="entry name" value="RNase_HII"/>
    <property type="match status" value="1"/>
</dbReference>
<comment type="subcellular location">
    <subcellularLocation>
        <location evidence="4 14">Cytoplasm</location>
    </subcellularLocation>
</comment>
<dbReference type="EC" id="3.1.26.4" evidence="6 14"/>
<protein>
    <recommendedName>
        <fullName evidence="7 14">Ribonuclease HII</fullName>
        <shortName evidence="14">RNase HII</shortName>
        <ecNumber evidence="6 14">3.1.26.4</ecNumber>
    </recommendedName>
</protein>
<dbReference type="Gene3D" id="3.30.420.10">
    <property type="entry name" value="Ribonuclease H-like superfamily/Ribonuclease H"/>
    <property type="match status" value="1"/>
</dbReference>
<evidence type="ECO:0000313" key="20">
    <source>
        <dbReference type="Proteomes" id="UP000761264"/>
    </source>
</evidence>
<evidence type="ECO:0000313" key="19">
    <source>
        <dbReference type="EMBL" id="NIA71600.1"/>
    </source>
</evidence>
<evidence type="ECO:0000256" key="7">
    <source>
        <dbReference type="ARBA" id="ARBA00019179"/>
    </source>
</evidence>
<dbReference type="PROSITE" id="PS51975">
    <property type="entry name" value="RNASE_H_2"/>
    <property type="match status" value="1"/>
</dbReference>
<keyword evidence="13 14" id="KW-0464">Manganese</keyword>
<dbReference type="InterPro" id="IPR012337">
    <property type="entry name" value="RNaseH-like_sf"/>
</dbReference>
<dbReference type="GO" id="GO:0005737">
    <property type="term" value="C:cytoplasm"/>
    <property type="evidence" value="ECO:0007669"/>
    <property type="project" value="UniProtKB-SubCell"/>
</dbReference>
<name>A0A967F1Y9_9PROT</name>
<dbReference type="AlphaFoldDB" id="A0A967F1Y9"/>
<evidence type="ECO:0000256" key="9">
    <source>
        <dbReference type="ARBA" id="ARBA00022722"/>
    </source>
</evidence>
<evidence type="ECO:0000256" key="5">
    <source>
        <dbReference type="ARBA" id="ARBA00007383"/>
    </source>
</evidence>
<sequence length="219" mass="23228">MPDFSLEQEFQRDLGPPPGRRKSLRVIGLDEAGRGPWAGPVVAAAVWLDAKRLPAGLRDGLDDSKKLTAKARERLFAALQALPPEQAAIGLGECSVEEIDAMNILQASLLAMQRAAAALSISADAALVDGRQTPVLACPARAVVKGDSRSLSIAAASVIAKVSRDRGMAALALRHPGYGWERNQGYGTAEHRAGIARLGITAAHRRSFRPVRDALTSKP</sequence>
<keyword evidence="11 14" id="KW-0255">Endonuclease</keyword>
<comment type="similarity">
    <text evidence="5 14 16">Belongs to the RNase HII family.</text>
</comment>
<keyword evidence="20" id="KW-1185">Reference proteome</keyword>
<comment type="catalytic activity">
    <reaction evidence="1 14 15 16">
        <text>Endonucleolytic cleavage to 5'-phosphomonoester.</text>
        <dbReference type="EC" id="3.1.26.4"/>
    </reaction>
</comment>
<dbReference type="GO" id="GO:0003723">
    <property type="term" value="F:RNA binding"/>
    <property type="evidence" value="ECO:0007669"/>
    <property type="project" value="UniProtKB-UniRule"/>
</dbReference>
<feature type="domain" description="RNase H type-2" evidence="18">
    <location>
        <begin position="24"/>
        <end position="219"/>
    </location>
</feature>
<dbReference type="GO" id="GO:0032299">
    <property type="term" value="C:ribonuclease H2 complex"/>
    <property type="evidence" value="ECO:0007669"/>
    <property type="project" value="TreeGrafter"/>
</dbReference>
<dbReference type="Proteomes" id="UP000761264">
    <property type="component" value="Unassembled WGS sequence"/>
</dbReference>
<proteinExistence type="inferred from homology"/>
<dbReference type="EMBL" id="JAAQPH010000024">
    <property type="protein sequence ID" value="NIA71600.1"/>
    <property type="molecule type" value="Genomic_DNA"/>
</dbReference>
<comment type="cofactor">
    <cofactor evidence="2">
        <name>Mg(2+)</name>
        <dbReference type="ChEBI" id="CHEBI:18420"/>
    </cofactor>
</comment>
<evidence type="ECO:0000256" key="6">
    <source>
        <dbReference type="ARBA" id="ARBA00012180"/>
    </source>
</evidence>
<organism evidence="19 20">
    <name type="scientific">Pelagibius litoralis</name>
    <dbReference type="NCBI Taxonomy" id="374515"/>
    <lineage>
        <taxon>Bacteria</taxon>
        <taxon>Pseudomonadati</taxon>
        <taxon>Pseudomonadota</taxon>
        <taxon>Alphaproteobacteria</taxon>
        <taxon>Rhodospirillales</taxon>
        <taxon>Rhodovibrionaceae</taxon>
        <taxon>Pelagibius</taxon>
    </lineage>
</organism>
<dbReference type="PANTHER" id="PTHR10954:SF18">
    <property type="entry name" value="RIBONUCLEASE HII"/>
    <property type="match status" value="1"/>
</dbReference>
<feature type="binding site" evidence="14 15">
    <location>
        <position position="30"/>
    </location>
    <ligand>
        <name>a divalent metal cation</name>
        <dbReference type="ChEBI" id="CHEBI:60240"/>
    </ligand>
</feature>
<dbReference type="GO" id="GO:0030145">
    <property type="term" value="F:manganese ion binding"/>
    <property type="evidence" value="ECO:0007669"/>
    <property type="project" value="UniProtKB-UniRule"/>
</dbReference>
<evidence type="ECO:0000256" key="15">
    <source>
        <dbReference type="PROSITE-ProRule" id="PRU01319"/>
    </source>
</evidence>
<evidence type="ECO:0000256" key="14">
    <source>
        <dbReference type="HAMAP-Rule" id="MF_00052"/>
    </source>
</evidence>
<dbReference type="PANTHER" id="PTHR10954">
    <property type="entry name" value="RIBONUCLEASE H2 SUBUNIT A"/>
    <property type="match status" value="1"/>
</dbReference>
<feature type="region of interest" description="Disordered" evidence="17">
    <location>
        <begin position="1"/>
        <end position="21"/>
    </location>
</feature>
<evidence type="ECO:0000256" key="11">
    <source>
        <dbReference type="ARBA" id="ARBA00022759"/>
    </source>
</evidence>
<feature type="binding site" evidence="14 15">
    <location>
        <position position="129"/>
    </location>
    <ligand>
        <name>a divalent metal cation</name>
        <dbReference type="ChEBI" id="CHEBI:60240"/>
    </ligand>
</feature>
<evidence type="ECO:0000256" key="12">
    <source>
        <dbReference type="ARBA" id="ARBA00022801"/>
    </source>
</evidence>
<dbReference type="SUPFAM" id="SSF53098">
    <property type="entry name" value="Ribonuclease H-like"/>
    <property type="match status" value="1"/>
</dbReference>
<evidence type="ECO:0000256" key="16">
    <source>
        <dbReference type="RuleBase" id="RU003515"/>
    </source>
</evidence>
<dbReference type="InterPro" id="IPR024567">
    <property type="entry name" value="RNase_HII/HIII_dom"/>
</dbReference>
<reference evidence="19" key="1">
    <citation type="submission" date="2020-03" db="EMBL/GenBank/DDBJ databases">
        <title>Genome of Pelagibius litoralis DSM 21314T.</title>
        <authorList>
            <person name="Wang G."/>
        </authorList>
    </citation>
    <scope>NUCLEOTIDE SEQUENCE</scope>
    <source>
        <strain evidence="19">DSM 21314</strain>
    </source>
</reference>
<dbReference type="GO" id="GO:0006298">
    <property type="term" value="P:mismatch repair"/>
    <property type="evidence" value="ECO:0007669"/>
    <property type="project" value="TreeGrafter"/>
</dbReference>
<dbReference type="GO" id="GO:0004523">
    <property type="term" value="F:RNA-DNA hybrid ribonuclease activity"/>
    <property type="evidence" value="ECO:0007669"/>
    <property type="project" value="UniProtKB-UniRule"/>
</dbReference>
<evidence type="ECO:0000259" key="18">
    <source>
        <dbReference type="PROSITE" id="PS51975"/>
    </source>
</evidence>
<keyword evidence="9 14" id="KW-0540">Nuclease</keyword>
<evidence type="ECO:0000256" key="13">
    <source>
        <dbReference type="ARBA" id="ARBA00023211"/>
    </source>
</evidence>
<dbReference type="InterPro" id="IPR036397">
    <property type="entry name" value="RNaseH_sf"/>
</dbReference>
<comment type="caution">
    <text evidence="19">The sequence shown here is derived from an EMBL/GenBank/DDBJ whole genome shotgun (WGS) entry which is preliminary data.</text>
</comment>
<comment type="function">
    <text evidence="3 14 16">Endonuclease that specifically degrades the RNA of RNA-DNA hybrids.</text>
</comment>
<evidence type="ECO:0000256" key="17">
    <source>
        <dbReference type="SAM" id="MobiDB-lite"/>
    </source>
</evidence>
<dbReference type="HAMAP" id="MF_00052_B">
    <property type="entry name" value="RNase_HII_B"/>
    <property type="match status" value="1"/>
</dbReference>
<dbReference type="CDD" id="cd07182">
    <property type="entry name" value="RNase_HII_bacteria_HII_like"/>
    <property type="match status" value="1"/>
</dbReference>
<keyword evidence="10 14" id="KW-0479">Metal-binding</keyword>
<dbReference type="InterPro" id="IPR001352">
    <property type="entry name" value="RNase_HII/HIII"/>
</dbReference>
<dbReference type="InterPro" id="IPR022898">
    <property type="entry name" value="RNase_HII"/>
</dbReference>
<evidence type="ECO:0000256" key="4">
    <source>
        <dbReference type="ARBA" id="ARBA00004496"/>
    </source>
</evidence>
<accession>A0A967F1Y9</accession>
<dbReference type="GO" id="GO:0043137">
    <property type="term" value="P:DNA replication, removal of RNA primer"/>
    <property type="evidence" value="ECO:0007669"/>
    <property type="project" value="TreeGrafter"/>
</dbReference>
<evidence type="ECO:0000256" key="8">
    <source>
        <dbReference type="ARBA" id="ARBA00022490"/>
    </source>
</evidence>
<dbReference type="NCBIfam" id="NF000595">
    <property type="entry name" value="PRK00015.1-3"/>
    <property type="match status" value="1"/>
</dbReference>
<keyword evidence="12 14" id="KW-0378">Hydrolase</keyword>
<gene>
    <name evidence="14" type="primary">rnhB</name>
    <name evidence="19" type="ORF">HBA54_23695</name>
</gene>
<evidence type="ECO:0000256" key="2">
    <source>
        <dbReference type="ARBA" id="ARBA00001946"/>
    </source>
</evidence>